<sequence>MKIIGLMGVKGSGKSTGSEYLISKYQYKEVAFADPLKKACQALFLFGDEQLFGTQEQKETGDPRWFNCSPRTAMQFVGTDLLRNNLDQIMPGLGNDIFTYNFKLRYEGESKLHPDHRIVISDVRFSNEAECIKSMGGIIIKIDRDLEVNDSHPSETDQKEIPYDYIIYNTGTIADYCHEIDRILSG</sequence>
<dbReference type="InterPro" id="IPR027417">
    <property type="entry name" value="P-loop_NTPase"/>
</dbReference>
<dbReference type="Gene3D" id="3.40.50.300">
    <property type="entry name" value="P-loop containing nucleotide triphosphate hydrolases"/>
    <property type="match status" value="1"/>
</dbReference>
<proteinExistence type="predicted"/>
<accession>A0A6C0C5R7</accession>
<dbReference type="Pfam" id="PF21448">
    <property type="entry name" value="DNMK"/>
    <property type="match status" value="1"/>
</dbReference>
<organism evidence="1">
    <name type="scientific">viral metagenome</name>
    <dbReference type="NCBI Taxonomy" id="1070528"/>
    <lineage>
        <taxon>unclassified sequences</taxon>
        <taxon>metagenomes</taxon>
        <taxon>organismal metagenomes</taxon>
    </lineage>
</organism>
<dbReference type="InterPro" id="IPR048444">
    <property type="entry name" value="DNMK"/>
</dbReference>
<reference evidence="1" key="1">
    <citation type="journal article" date="2020" name="Nature">
        <title>Giant virus diversity and host interactions through global metagenomics.</title>
        <authorList>
            <person name="Schulz F."/>
            <person name="Roux S."/>
            <person name="Paez-Espino D."/>
            <person name="Jungbluth S."/>
            <person name="Walsh D.A."/>
            <person name="Denef V.J."/>
            <person name="McMahon K.D."/>
            <person name="Konstantinidis K.T."/>
            <person name="Eloe-Fadrosh E.A."/>
            <person name="Kyrpides N.C."/>
            <person name="Woyke T."/>
        </authorList>
    </citation>
    <scope>NUCLEOTIDE SEQUENCE</scope>
    <source>
        <strain evidence="1">GVMAG-M-3300020192-26</strain>
    </source>
</reference>
<evidence type="ECO:0008006" key="2">
    <source>
        <dbReference type="Google" id="ProtNLM"/>
    </source>
</evidence>
<dbReference type="EMBL" id="MN739352">
    <property type="protein sequence ID" value="QHS99937.1"/>
    <property type="molecule type" value="Genomic_DNA"/>
</dbReference>
<name>A0A6C0C5R7_9ZZZZ</name>
<protein>
    <recommendedName>
        <fullName evidence="2">Deoxynucleotide monophosphate kinase</fullName>
    </recommendedName>
</protein>
<evidence type="ECO:0000313" key="1">
    <source>
        <dbReference type="EMBL" id="QHS99937.1"/>
    </source>
</evidence>
<dbReference type="AlphaFoldDB" id="A0A6C0C5R7"/>
<dbReference type="SUPFAM" id="SSF52540">
    <property type="entry name" value="P-loop containing nucleoside triphosphate hydrolases"/>
    <property type="match status" value="1"/>
</dbReference>